<evidence type="ECO:0000313" key="3">
    <source>
        <dbReference type="EMBL" id="SFO83435.1"/>
    </source>
</evidence>
<accession>A0A1I5KEE9</accession>
<dbReference type="InterPro" id="IPR011032">
    <property type="entry name" value="GroES-like_sf"/>
</dbReference>
<protein>
    <recommendedName>
        <fullName evidence="5">Zinc-binding dehydrogenase</fullName>
    </recommendedName>
</protein>
<dbReference type="Gene3D" id="3.40.50.720">
    <property type="entry name" value="NAD(P)-binding Rossmann-like Domain"/>
    <property type="match status" value="1"/>
</dbReference>
<dbReference type="InterPro" id="IPR036291">
    <property type="entry name" value="NAD(P)-bd_dom_sf"/>
</dbReference>
<reference evidence="3 4" key="1">
    <citation type="submission" date="2016-10" db="EMBL/GenBank/DDBJ databases">
        <authorList>
            <person name="de Groot N.N."/>
        </authorList>
    </citation>
    <scope>NUCLEOTIDE SEQUENCE [LARGE SCALE GENOMIC DNA]</scope>
    <source>
        <strain evidence="3 4">DSM 44637</strain>
    </source>
</reference>
<feature type="region of interest" description="Disordered" evidence="2">
    <location>
        <begin position="284"/>
        <end position="325"/>
    </location>
</feature>
<dbReference type="Proteomes" id="UP000199137">
    <property type="component" value="Unassembled WGS sequence"/>
</dbReference>
<dbReference type="InterPro" id="IPR051603">
    <property type="entry name" value="Zinc-ADH_QOR/CCCR"/>
</dbReference>
<dbReference type="Gene3D" id="3.90.180.10">
    <property type="entry name" value="Medium-chain alcohol dehydrogenases, catalytic domain"/>
    <property type="match status" value="1"/>
</dbReference>
<evidence type="ECO:0008006" key="5">
    <source>
        <dbReference type="Google" id="ProtNLM"/>
    </source>
</evidence>
<keyword evidence="1" id="KW-0521">NADP</keyword>
<sequence length="325" mass="34701">MSGVPDRVEQAGRAAGLAIRINTASALDSRPAHRVLKLAAAWEAMFAAHLRDTTLPRGLGRACGGGNRSGARREVRGGSAGGSRRGTVARGPFCADDRAWRPPSRRARSVEELAELVREAANGGLMRAAAIGKFGPAERLTIRQVPTLVTSPGEVLVRVDATGRDRRVPADPGHRVCRADRPGRCRGDRIRDRATGCRTPGAGLLRGARSGEPIVIHGTAGGAGSTAVQLARHNGSRVTGTGSEENQEYFRTRDATPMVCGEGELDRLRTGSRPVRPAASRAVRFVPAGDRPGEAPARRRRERPSRPGRRTRSRQGGAADRLRRI</sequence>
<name>A0A1I5KEE9_9PSEU</name>
<dbReference type="EMBL" id="FOWC01000003">
    <property type="protein sequence ID" value="SFO83435.1"/>
    <property type="molecule type" value="Genomic_DNA"/>
</dbReference>
<dbReference type="PANTHER" id="PTHR44154:SF1">
    <property type="entry name" value="QUINONE OXIDOREDUCTASE"/>
    <property type="match status" value="1"/>
</dbReference>
<dbReference type="AlphaFoldDB" id="A0A1I5KEE9"/>
<proteinExistence type="predicted"/>
<dbReference type="STRING" id="112413.SAMN05421854_103154"/>
<evidence type="ECO:0000256" key="2">
    <source>
        <dbReference type="SAM" id="MobiDB-lite"/>
    </source>
</evidence>
<evidence type="ECO:0000256" key="1">
    <source>
        <dbReference type="ARBA" id="ARBA00022857"/>
    </source>
</evidence>
<feature type="compositionally biased region" description="Basic residues" evidence="2">
    <location>
        <begin position="298"/>
        <end position="313"/>
    </location>
</feature>
<dbReference type="PANTHER" id="PTHR44154">
    <property type="entry name" value="QUINONE OXIDOREDUCTASE"/>
    <property type="match status" value="1"/>
</dbReference>
<dbReference type="SUPFAM" id="SSF50129">
    <property type="entry name" value="GroES-like"/>
    <property type="match status" value="1"/>
</dbReference>
<evidence type="ECO:0000313" key="4">
    <source>
        <dbReference type="Proteomes" id="UP000199137"/>
    </source>
</evidence>
<feature type="region of interest" description="Disordered" evidence="2">
    <location>
        <begin position="61"/>
        <end position="88"/>
    </location>
</feature>
<dbReference type="SUPFAM" id="SSF51735">
    <property type="entry name" value="NAD(P)-binding Rossmann-fold domains"/>
    <property type="match status" value="1"/>
</dbReference>
<gene>
    <name evidence="3" type="ORF">SAMN05421854_103154</name>
</gene>
<organism evidence="3 4">
    <name type="scientific">Amycolatopsis rubida</name>
    <dbReference type="NCBI Taxonomy" id="112413"/>
    <lineage>
        <taxon>Bacteria</taxon>
        <taxon>Bacillati</taxon>
        <taxon>Actinomycetota</taxon>
        <taxon>Actinomycetes</taxon>
        <taxon>Pseudonocardiales</taxon>
        <taxon>Pseudonocardiaceae</taxon>
        <taxon>Amycolatopsis</taxon>
    </lineage>
</organism>